<evidence type="ECO:0000313" key="4">
    <source>
        <dbReference type="Proteomes" id="UP001500729"/>
    </source>
</evidence>
<feature type="domain" description="TNT" evidence="2">
    <location>
        <begin position="117"/>
        <end position="220"/>
    </location>
</feature>
<proteinExistence type="predicted"/>
<sequence length="223" mass="24608">MRPVRFFAAWLLAALVLSGSGPALAAQAAPGTSGRPPAVAELRAPQQHVCGDSIFGPVELSSRPPFDRLFTGYERPTDEVACREFLETWGYVDEQGRKRWTYPDNNGFEGEPRRIAIEPGMLLDRFGNSTGGFLAPAGALYRERSLPPTNLNTPSGGPQHNYHVYEVLQPFDVDAGPAAAWFGQPGGGLQYWLNPEYKPTEDLAPYNVDYLLANRFVREVQPK</sequence>
<feature type="chain" id="PRO_5046884152" description="TNT domain-containing protein" evidence="1">
    <location>
        <begin position="26"/>
        <end position="223"/>
    </location>
</feature>
<gene>
    <name evidence="3" type="ORF">GCM10009533_62520</name>
</gene>
<dbReference type="EMBL" id="BAAAGS010000070">
    <property type="protein sequence ID" value="GAA0556269.1"/>
    <property type="molecule type" value="Genomic_DNA"/>
</dbReference>
<dbReference type="Proteomes" id="UP001500729">
    <property type="component" value="Unassembled WGS sequence"/>
</dbReference>
<keyword evidence="1" id="KW-0732">Signal</keyword>
<organism evidence="3 4">
    <name type="scientific">Saccharopolyspora erythraea</name>
    <name type="common">Streptomyces erythraeus</name>
    <dbReference type="NCBI Taxonomy" id="1836"/>
    <lineage>
        <taxon>Bacteria</taxon>
        <taxon>Bacillati</taxon>
        <taxon>Actinomycetota</taxon>
        <taxon>Actinomycetes</taxon>
        <taxon>Pseudonocardiales</taxon>
        <taxon>Pseudonocardiaceae</taxon>
        <taxon>Saccharopolyspora</taxon>
    </lineage>
</organism>
<dbReference type="PANTHER" id="PTHR42059">
    <property type="entry name" value="TNT DOMAIN-CONTAINING PROTEIN"/>
    <property type="match status" value="1"/>
</dbReference>
<reference evidence="3 4" key="1">
    <citation type="journal article" date="2019" name="Int. J. Syst. Evol. Microbiol.">
        <title>The Global Catalogue of Microorganisms (GCM) 10K type strain sequencing project: providing services to taxonomists for standard genome sequencing and annotation.</title>
        <authorList>
            <consortium name="The Broad Institute Genomics Platform"/>
            <consortium name="The Broad Institute Genome Sequencing Center for Infectious Disease"/>
            <person name="Wu L."/>
            <person name="Ma J."/>
        </authorList>
    </citation>
    <scope>NUCLEOTIDE SEQUENCE [LARGE SCALE GENOMIC DNA]</scope>
    <source>
        <strain evidence="3 4">JCM 10303</strain>
    </source>
</reference>
<evidence type="ECO:0000256" key="1">
    <source>
        <dbReference type="SAM" id="SignalP"/>
    </source>
</evidence>
<comment type="caution">
    <text evidence="3">The sequence shown here is derived from an EMBL/GenBank/DDBJ whole genome shotgun (WGS) entry which is preliminary data.</text>
</comment>
<evidence type="ECO:0000313" key="3">
    <source>
        <dbReference type="EMBL" id="GAA0556269.1"/>
    </source>
</evidence>
<dbReference type="InterPro" id="IPR025331">
    <property type="entry name" value="TNT"/>
</dbReference>
<dbReference type="RefSeq" id="WP_009949652.1">
    <property type="nucleotide sequence ID" value="NZ_BAAAGS010000070.1"/>
</dbReference>
<protein>
    <recommendedName>
        <fullName evidence="2">TNT domain-containing protein</fullName>
    </recommendedName>
</protein>
<dbReference type="InterPro" id="IPR053024">
    <property type="entry name" value="Fungal_surface_NADase"/>
</dbReference>
<keyword evidence="4" id="KW-1185">Reference proteome</keyword>
<dbReference type="PANTHER" id="PTHR42059:SF1">
    <property type="entry name" value="TNT DOMAIN-CONTAINING PROTEIN"/>
    <property type="match status" value="1"/>
</dbReference>
<evidence type="ECO:0000259" key="2">
    <source>
        <dbReference type="Pfam" id="PF14021"/>
    </source>
</evidence>
<accession>A0ABN1E019</accession>
<name>A0ABN1E019_SACER</name>
<feature type="signal peptide" evidence="1">
    <location>
        <begin position="1"/>
        <end position="25"/>
    </location>
</feature>
<dbReference type="Pfam" id="PF14021">
    <property type="entry name" value="TNT"/>
    <property type="match status" value="1"/>
</dbReference>